<dbReference type="EMBL" id="HAEF01003916">
    <property type="protein sequence ID" value="SBR41298.1"/>
    <property type="molecule type" value="Transcribed_RNA"/>
</dbReference>
<reference evidence="2" key="1">
    <citation type="submission" date="2016-05" db="EMBL/GenBank/DDBJ databases">
        <authorList>
            <person name="Lavstsen T."/>
            <person name="Jespersen J.S."/>
        </authorList>
    </citation>
    <scope>NUCLEOTIDE SEQUENCE</scope>
    <source>
        <tissue evidence="2">Brain</tissue>
    </source>
</reference>
<sequence length="331" mass="37259">MSNEGNLDGTESKFDAHGFSQSWSITVDYYNTFEYSLKWKRPMSLRSSSRLSKSSRESVQKGPASNAAVSQEDGNYDLINIIDGPEREVVEIVDNGLSESDGELLTSINSGPAIMRHPSSKTLKSTPALCSACLELYQQAKAAETPIKNKLQDHDPKSLTCDHWVLIKKWMPRRLPDARKLEKVVTLGQGKQPEESPACSRQHIFLRRNLSRARLQAKGRNESRRKRRRDDSHGCRVAKQRHLRSRGYQDQNVTNMADESNSSFIFCSFEGSRKPQMDPMGLPEPTVTSPSVPMKAAVVQAKQKTPRKTSGFRELLAQLRGHRNSIVKETC</sequence>
<evidence type="ECO:0000313" key="2">
    <source>
        <dbReference type="EMBL" id="SBR41298.1"/>
    </source>
</evidence>
<dbReference type="AlphaFoldDB" id="A0A1A8L9W5"/>
<proteinExistence type="predicted"/>
<accession>A0A1A8L9W5</accession>
<gene>
    <name evidence="2" type="primary">Nfu_g_1_020037</name>
</gene>
<organism evidence="2">
    <name type="scientific">Nothobranchius pienaari</name>
    <dbReference type="NCBI Taxonomy" id="704102"/>
    <lineage>
        <taxon>Eukaryota</taxon>
        <taxon>Metazoa</taxon>
        <taxon>Chordata</taxon>
        <taxon>Craniata</taxon>
        <taxon>Vertebrata</taxon>
        <taxon>Euteleostomi</taxon>
        <taxon>Actinopterygii</taxon>
        <taxon>Neopterygii</taxon>
        <taxon>Teleostei</taxon>
        <taxon>Neoteleostei</taxon>
        <taxon>Acanthomorphata</taxon>
        <taxon>Ovalentaria</taxon>
        <taxon>Atherinomorphae</taxon>
        <taxon>Cyprinodontiformes</taxon>
        <taxon>Nothobranchiidae</taxon>
        <taxon>Nothobranchius</taxon>
    </lineage>
</organism>
<feature type="region of interest" description="Disordered" evidence="1">
    <location>
        <begin position="215"/>
        <end position="246"/>
    </location>
</feature>
<reference evidence="2" key="2">
    <citation type="submission" date="2016-06" db="EMBL/GenBank/DDBJ databases">
        <title>The genome of a short-lived fish provides insights into sex chromosome evolution and the genetic control of aging.</title>
        <authorList>
            <person name="Reichwald K."/>
            <person name="Felder M."/>
            <person name="Petzold A."/>
            <person name="Koch P."/>
            <person name="Groth M."/>
            <person name="Platzer M."/>
        </authorList>
    </citation>
    <scope>NUCLEOTIDE SEQUENCE</scope>
    <source>
        <tissue evidence="2">Brain</tissue>
    </source>
</reference>
<protein>
    <submittedName>
        <fullName evidence="2">Uncharacterized protein</fullName>
    </submittedName>
</protein>
<feature type="compositionally biased region" description="Basic residues" evidence="1">
    <location>
        <begin position="236"/>
        <end position="245"/>
    </location>
</feature>
<evidence type="ECO:0000256" key="1">
    <source>
        <dbReference type="SAM" id="MobiDB-lite"/>
    </source>
</evidence>
<feature type="compositionally biased region" description="Basic residues" evidence="1">
    <location>
        <begin position="215"/>
        <end position="228"/>
    </location>
</feature>
<feature type="region of interest" description="Disordered" evidence="1">
    <location>
        <begin position="49"/>
        <end position="70"/>
    </location>
</feature>
<name>A0A1A8L9W5_9TELE</name>